<evidence type="ECO:0000256" key="6">
    <source>
        <dbReference type="ARBA" id="ARBA00023277"/>
    </source>
</evidence>
<evidence type="ECO:0000256" key="2">
    <source>
        <dbReference type="ARBA" id="ARBA00022553"/>
    </source>
</evidence>
<feature type="binding site" evidence="12">
    <location>
        <position position="12"/>
    </location>
    <ligand>
        <name>Mg(2+)</name>
        <dbReference type="ChEBI" id="CHEBI:18420"/>
    </ligand>
</feature>
<reference evidence="14" key="1">
    <citation type="submission" date="2021-11" db="EMBL/GenBank/DDBJ databases">
        <authorList>
            <person name="Bulgarelli D."/>
        </authorList>
    </citation>
    <scope>NUCLEOTIDE SEQUENCE</scope>
    <source>
        <strain evidence="14">Bi133</strain>
    </source>
</reference>
<dbReference type="NCBIfam" id="TIGR01549">
    <property type="entry name" value="HAD-SF-IA-v1"/>
    <property type="match status" value="1"/>
</dbReference>
<feature type="binding site" evidence="12">
    <location>
        <position position="14"/>
    </location>
    <ligand>
        <name>Mg(2+)</name>
        <dbReference type="ChEBI" id="CHEBI:18420"/>
    </ligand>
</feature>
<comment type="cofactor">
    <cofactor evidence="12">
        <name>Mg(2+)</name>
        <dbReference type="ChEBI" id="CHEBI:18420"/>
    </cofactor>
    <text evidence="12">Binds 2 magnesium ions per subunit.</text>
</comment>
<dbReference type="InterPro" id="IPR010976">
    <property type="entry name" value="B-phosphoglucomutase_hydrolase"/>
</dbReference>
<comment type="caution">
    <text evidence="14">The sequence shown here is derived from an EMBL/GenBank/DDBJ whole genome shotgun (WGS) entry which is preliminary data.</text>
</comment>
<keyword evidence="5 14" id="KW-0413">Isomerase</keyword>
<dbReference type="InterPro" id="IPR006439">
    <property type="entry name" value="HAD-SF_hydro_IA"/>
</dbReference>
<evidence type="ECO:0000313" key="14">
    <source>
        <dbReference type="EMBL" id="CAH0296376.1"/>
    </source>
</evidence>
<accession>A0A9W4L8U2</accession>
<evidence type="ECO:0000256" key="12">
    <source>
        <dbReference type="PIRSR" id="PIRSR610972-3"/>
    </source>
</evidence>
<protein>
    <recommendedName>
        <fullName evidence="9">Beta-phosphoglucomutase</fullName>
        <ecNumber evidence="8">5.4.2.6</ecNumber>
    </recommendedName>
</protein>
<dbReference type="InterPro" id="IPR036412">
    <property type="entry name" value="HAD-like_sf"/>
</dbReference>
<feature type="binding site" evidence="11">
    <location>
        <position position="55"/>
    </location>
    <ligand>
        <name>substrate</name>
    </ligand>
</feature>
<keyword evidence="6" id="KW-0119">Carbohydrate metabolism</keyword>
<evidence type="ECO:0000256" key="11">
    <source>
        <dbReference type="PIRSR" id="PIRSR610972-2"/>
    </source>
</evidence>
<keyword evidence="2" id="KW-0597">Phosphoprotein</keyword>
<dbReference type="InterPro" id="IPR051600">
    <property type="entry name" value="Beta-PGM-like"/>
</dbReference>
<evidence type="ECO:0000256" key="1">
    <source>
        <dbReference type="ARBA" id="ARBA00006171"/>
    </source>
</evidence>
<dbReference type="NCBIfam" id="TIGR01509">
    <property type="entry name" value="HAD-SF-IA-v3"/>
    <property type="match status" value="1"/>
</dbReference>
<dbReference type="SUPFAM" id="SSF56784">
    <property type="entry name" value="HAD-like"/>
    <property type="match status" value="1"/>
</dbReference>
<dbReference type="RefSeq" id="WP_230303660.1">
    <property type="nucleotide sequence ID" value="NZ_CAKKMG010000095.1"/>
</dbReference>
<sequence>MEEKFIDAVVFDLDGVITDSAHYHFLAWRELARELGISINEVFNERLKGVSRMDSLELILQEGNLQNDFTLSEKATMAEKKNLHYCEFLKKLTPQDIMPGILELITNIKIEGISIGLASVSRNASTVLKALKLEDTFDYVVDAAKVKKSKPDPEIFLTACKQLDANPKRTIGIEDASAGIDSIKASEMFAVGVGNTLNKADYKVHSTKELQWELIKAEYKKWIER</sequence>
<dbReference type="Pfam" id="PF00702">
    <property type="entry name" value="Hydrolase"/>
    <property type="match status" value="1"/>
</dbReference>
<dbReference type="NCBIfam" id="TIGR02009">
    <property type="entry name" value="PGMB-YQAB-SF"/>
    <property type="match status" value="1"/>
</dbReference>
<dbReference type="InterPro" id="IPR023198">
    <property type="entry name" value="PGP-like_dom2"/>
</dbReference>
<feature type="binding site" evidence="11">
    <location>
        <position position="150"/>
    </location>
    <ligand>
        <name>substrate</name>
    </ligand>
</feature>
<dbReference type="AlphaFoldDB" id="A0A9W4L8U2"/>
<evidence type="ECO:0000256" key="10">
    <source>
        <dbReference type="PIRSR" id="PIRSR610972-1"/>
    </source>
</evidence>
<feature type="binding site" evidence="11">
    <location>
        <begin position="12"/>
        <end position="14"/>
    </location>
    <ligand>
        <name>substrate</name>
    </ligand>
</feature>
<feature type="site" description="Important for catalytic activity and assists the phosphoryl transfer reaction to Asp8 by balancing charge and orienting the reacting groups" evidence="13">
    <location>
        <position position="150"/>
    </location>
</feature>
<feature type="binding site" evidence="11">
    <location>
        <begin position="119"/>
        <end position="123"/>
    </location>
    <ligand>
        <name>substrate</name>
    </ligand>
</feature>
<dbReference type="PANTHER" id="PTHR46193">
    <property type="entry name" value="6-PHOSPHOGLUCONATE PHOSPHATASE"/>
    <property type="match status" value="1"/>
</dbReference>
<feature type="site" description="Important for catalytic activity and assists the phosphoryl transfer reaction to Asp8 by balancing charge and orienting the reacting groups" evidence="13">
    <location>
        <position position="119"/>
    </location>
</feature>
<organism evidence="14 15">
    <name type="scientific">Peribacillus simplex</name>
    <dbReference type="NCBI Taxonomy" id="1478"/>
    <lineage>
        <taxon>Bacteria</taxon>
        <taxon>Bacillati</taxon>
        <taxon>Bacillota</taxon>
        <taxon>Bacilli</taxon>
        <taxon>Bacillales</taxon>
        <taxon>Bacillaceae</taxon>
        <taxon>Peribacillus</taxon>
    </lineage>
</organism>
<feature type="active site" description="Proton donor/acceptor" evidence="10">
    <location>
        <position position="14"/>
    </location>
</feature>
<dbReference type="Gene3D" id="3.40.50.1000">
    <property type="entry name" value="HAD superfamily/HAD-like"/>
    <property type="match status" value="1"/>
</dbReference>
<evidence type="ECO:0000256" key="4">
    <source>
        <dbReference type="ARBA" id="ARBA00022842"/>
    </source>
</evidence>
<feature type="active site" description="Nucleophile" evidence="10">
    <location>
        <position position="12"/>
    </location>
</feature>
<gene>
    <name evidence="14" type="primary">ycjU</name>
    <name evidence="14" type="ORF">SRABI133_04414</name>
</gene>
<dbReference type="InterPro" id="IPR023214">
    <property type="entry name" value="HAD_sf"/>
</dbReference>
<dbReference type="EMBL" id="CAKKMG010000095">
    <property type="protein sequence ID" value="CAH0296376.1"/>
    <property type="molecule type" value="Genomic_DNA"/>
</dbReference>
<dbReference type="GO" id="GO:0008801">
    <property type="term" value="F:beta-phosphoglucomutase activity"/>
    <property type="evidence" value="ECO:0007669"/>
    <property type="project" value="UniProtKB-EC"/>
</dbReference>
<evidence type="ECO:0000256" key="5">
    <source>
        <dbReference type="ARBA" id="ARBA00023235"/>
    </source>
</evidence>
<evidence type="ECO:0000256" key="8">
    <source>
        <dbReference type="ARBA" id="ARBA00044968"/>
    </source>
</evidence>
<comment type="catalytic activity">
    <reaction evidence="7">
        <text>beta-D-glucose 1-phosphate = beta-D-glucose 6-phosphate</text>
        <dbReference type="Rhea" id="RHEA:20113"/>
        <dbReference type="ChEBI" id="CHEBI:57684"/>
        <dbReference type="ChEBI" id="CHEBI:58247"/>
        <dbReference type="EC" id="5.4.2.6"/>
    </reaction>
</comment>
<dbReference type="GO" id="GO:0005975">
    <property type="term" value="P:carbohydrate metabolic process"/>
    <property type="evidence" value="ECO:0007669"/>
    <property type="project" value="InterPro"/>
</dbReference>
<dbReference type="GO" id="GO:0000287">
    <property type="term" value="F:magnesium ion binding"/>
    <property type="evidence" value="ECO:0007669"/>
    <property type="project" value="InterPro"/>
</dbReference>
<keyword evidence="3 12" id="KW-0479">Metal-binding</keyword>
<feature type="binding site" evidence="12">
    <location>
        <position position="175"/>
    </location>
    <ligand>
        <name>Mg(2+)</name>
        <dbReference type="ChEBI" id="CHEBI:18420"/>
    </ligand>
</feature>
<dbReference type="NCBIfam" id="TIGR01990">
    <property type="entry name" value="bPGM"/>
    <property type="match status" value="1"/>
</dbReference>
<feature type="binding site" evidence="11">
    <location>
        <position position="28"/>
    </location>
    <ligand>
        <name>substrate</name>
    </ligand>
</feature>
<dbReference type="SFLD" id="SFLDG01129">
    <property type="entry name" value="C1.5:_HAD__Beta-PGM__Phosphata"/>
    <property type="match status" value="1"/>
</dbReference>
<evidence type="ECO:0000256" key="13">
    <source>
        <dbReference type="PIRSR" id="PIRSR610972-4"/>
    </source>
</evidence>
<dbReference type="InterPro" id="IPR010972">
    <property type="entry name" value="Beta-PGM"/>
</dbReference>
<name>A0A9W4L8U2_9BACI</name>
<proteinExistence type="inferred from homology"/>
<evidence type="ECO:0000256" key="7">
    <source>
        <dbReference type="ARBA" id="ARBA00044926"/>
    </source>
</evidence>
<keyword evidence="4 12" id="KW-0460">Magnesium</keyword>
<evidence type="ECO:0000256" key="9">
    <source>
        <dbReference type="ARBA" id="ARBA00044991"/>
    </source>
</evidence>
<dbReference type="SFLD" id="SFLDS00003">
    <property type="entry name" value="Haloacid_Dehalogenase"/>
    <property type="match status" value="1"/>
</dbReference>
<dbReference type="Proteomes" id="UP000789326">
    <property type="component" value="Unassembled WGS sequence"/>
</dbReference>
<dbReference type="CDD" id="cd02598">
    <property type="entry name" value="HAD_BPGM"/>
    <property type="match status" value="1"/>
</dbReference>
<feature type="binding site" evidence="11">
    <location>
        <position position="81"/>
    </location>
    <ligand>
        <name>substrate</name>
    </ligand>
</feature>
<feature type="binding site" evidence="11">
    <location>
        <begin position="47"/>
        <end position="52"/>
    </location>
    <ligand>
        <name>substrate</name>
    </ligand>
</feature>
<dbReference type="PANTHER" id="PTHR46193:SF18">
    <property type="entry name" value="HEXITOL PHOSPHATASE B"/>
    <property type="match status" value="1"/>
</dbReference>
<dbReference type="SFLD" id="SFLDG01135">
    <property type="entry name" value="C1.5.6:_HAD__Beta-PGM__Phospha"/>
    <property type="match status" value="1"/>
</dbReference>
<evidence type="ECO:0000313" key="15">
    <source>
        <dbReference type="Proteomes" id="UP000789326"/>
    </source>
</evidence>
<dbReference type="Gene3D" id="1.10.150.240">
    <property type="entry name" value="Putative phosphatase, domain 2"/>
    <property type="match status" value="1"/>
</dbReference>
<comment type="similarity">
    <text evidence="1">Belongs to the HAD-like hydrolase superfamily. CbbY/CbbZ/Gph/YieH family.</text>
</comment>
<feature type="binding site" evidence="12">
    <location>
        <position position="174"/>
    </location>
    <ligand>
        <name>Mg(2+)</name>
        <dbReference type="ChEBI" id="CHEBI:18420"/>
    </ligand>
</feature>
<dbReference type="EC" id="5.4.2.6" evidence="8"/>
<evidence type="ECO:0000256" key="3">
    <source>
        <dbReference type="ARBA" id="ARBA00022723"/>
    </source>
</evidence>